<keyword evidence="7" id="KW-1185">Reference proteome</keyword>
<organism evidence="6 7">
    <name type="scientific">Rhodoplanes serenus</name>
    <dbReference type="NCBI Taxonomy" id="200615"/>
    <lineage>
        <taxon>Bacteria</taxon>
        <taxon>Pseudomonadati</taxon>
        <taxon>Pseudomonadota</taxon>
        <taxon>Alphaproteobacteria</taxon>
        <taxon>Hyphomicrobiales</taxon>
        <taxon>Nitrobacteraceae</taxon>
        <taxon>Rhodoplanes</taxon>
    </lineage>
</organism>
<dbReference type="PANTHER" id="PTHR43350">
    <property type="entry name" value="NAD-DEPENDENT ALCOHOL DEHYDROGENASE"/>
    <property type="match status" value="1"/>
</dbReference>
<dbReference type="GO" id="GO:0046872">
    <property type="term" value="F:metal ion binding"/>
    <property type="evidence" value="ECO:0007669"/>
    <property type="project" value="UniProtKB-KW"/>
</dbReference>
<dbReference type="SUPFAM" id="SSF51735">
    <property type="entry name" value="NAD(P)-binding Rossmann-fold domains"/>
    <property type="match status" value="1"/>
</dbReference>
<evidence type="ECO:0000313" key="7">
    <source>
        <dbReference type="Proteomes" id="UP000289200"/>
    </source>
</evidence>
<dbReference type="SUPFAM" id="SSF50129">
    <property type="entry name" value="GroES-like"/>
    <property type="match status" value="1"/>
</dbReference>
<evidence type="ECO:0000256" key="3">
    <source>
        <dbReference type="ARBA" id="ARBA00022723"/>
    </source>
</evidence>
<dbReference type="Proteomes" id="UP000289200">
    <property type="component" value="Unassembled WGS sequence"/>
</dbReference>
<keyword evidence="3" id="KW-0479">Metal-binding</keyword>
<dbReference type="PANTHER" id="PTHR43350:SF19">
    <property type="entry name" value="D-GULOSIDE 3-DEHYDROGENASE"/>
    <property type="match status" value="1"/>
</dbReference>
<evidence type="ECO:0000256" key="4">
    <source>
        <dbReference type="ARBA" id="ARBA00022833"/>
    </source>
</evidence>
<sequence length="331" mass="33921">MGQDGDTRAGAALWYVAPGRAEIRPEPLPIPGPGDVLVRATHGAISRGTERLVLSGRVPASEHVRMRGPHMGGTFPFPVKYGYATVGVVEAGAAALIGRPVFALHPHQSRFVLPAEMVVPIPESVPARRAVLAANMETALNAVWDAAPGPADRIAVVGAGVVGLLVAHLCAGIPGTDVTVVDVAPERAATAAALGLAFAAPAAAAGDCDLVVHASATAAGLATAMSLAGDEATVLELSWYGETAPAVPLGGAFHSRRLTLRSSQVGQVARSRRPRWTHRRRLEAALTLLADARLDALLGPPVRFADLPAQIAAILALDAAGLCPVIDYGAG</sequence>
<evidence type="ECO:0000256" key="5">
    <source>
        <dbReference type="ARBA" id="ARBA00023002"/>
    </source>
</evidence>
<keyword evidence="4" id="KW-0862">Zinc</keyword>
<comment type="similarity">
    <text evidence="2">Belongs to the zinc-containing alcohol dehydrogenase family.</text>
</comment>
<evidence type="ECO:0000313" key="6">
    <source>
        <dbReference type="EMBL" id="VCU11310.1"/>
    </source>
</evidence>
<evidence type="ECO:0000256" key="2">
    <source>
        <dbReference type="ARBA" id="ARBA00008072"/>
    </source>
</evidence>
<dbReference type="RefSeq" id="WP_244601745.1">
    <property type="nucleotide sequence ID" value="NZ_UWOC01000195.1"/>
</dbReference>
<accession>A0A447D185</accession>
<proteinExistence type="inferred from homology"/>
<keyword evidence="5" id="KW-0560">Oxidoreductase</keyword>
<comment type="caution">
    <text evidence="6">The sequence shown here is derived from an EMBL/GenBank/DDBJ whole genome shotgun (WGS) entry which is preliminary data.</text>
</comment>
<comment type="cofactor">
    <cofactor evidence="1">
        <name>Zn(2+)</name>
        <dbReference type="ChEBI" id="CHEBI:29105"/>
    </cofactor>
</comment>
<dbReference type="GO" id="GO:0016491">
    <property type="term" value="F:oxidoreductase activity"/>
    <property type="evidence" value="ECO:0007669"/>
    <property type="project" value="UniProtKB-KW"/>
</dbReference>
<dbReference type="Gene3D" id="3.40.50.720">
    <property type="entry name" value="NAD(P)-binding Rossmann-like Domain"/>
    <property type="match status" value="1"/>
</dbReference>
<evidence type="ECO:0000256" key="1">
    <source>
        <dbReference type="ARBA" id="ARBA00001947"/>
    </source>
</evidence>
<dbReference type="AlphaFoldDB" id="A0A447D185"/>
<dbReference type="CDD" id="cd08255">
    <property type="entry name" value="2-desacetyl-2-hydroxyethyl_bacteriochlorophyllide_like"/>
    <property type="match status" value="1"/>
</dbReference>
<dbReference type="EMBL" id="UWOC01000195">
    <property type="protein sequence ID" value="VCU11310.1"/>
    <property type="molecule type" value="Genomic_DNA"/>
</dbReference>
<dbReference type="InterPro" id="IPR011032">
    <property type="entry name" value="GroES-like_sf"/>
</dbReference>
<protein>
    <submittedName>
        <fullName evidence="6">2-deoxy-scyllo-inosamine dehydrogenase</fullName>
    </submittedName>
</protein>
<dbReference type="InterPro" id="IPR036291">
    <property type="entry name" value="NAD(P)-bd_dom_sf"/>
</dbReference>
<dbReference type="Gene3D" id="3.90.180.10">
    <property type="entry name" value="Medium-chain alcohol dehydrogenases, catalytic domain"/>
    <property type="match status" value="2"/>
</dbReference>
<reference evidence="7" key="1">
    <citation type="submission" date="2018-10" db="EMBL/GenBank/DDBJ databases">
        <authorList>
            <person name="Peiro R."/>
            <person name="Begona"/>
            <person name="Cbmso G."/>
            <person name="Lopez M."/>
            <person name="Gonzalez S."/>
            <person name="Sacristan E."/>
            <person name="Castillo E."/>
        </authorList>
    </citation>
    <scope>NUCLEOTIDE SEQUENCE [LARGE SCALE GENOMIC DNA]</scope>
</reference>
<gene>
    <name evidence="6" type="primary">neoA</name>
    <name evidence="6" type="ORF">RHODGE_RHODGE_04521</name>
</gene>
<name>A0A447D185_9BRAD</name>